<proteinExistence type="predicted"/>
<dbReference type="InterPro" id="IPR011333">
    <property type="entry name" value="SKP1/BTB/POZ_sf"/>
</dbReference>
<evidence type="ECO:0000313" key="3">
    <source>
        <dbReference type="Proteomes" id="UP000297280"/>
    </source>
</evidence>
<organism evidence="2 3">
    <name type="scientific">Botrytis porri</name>
    <dbReference type="NCBI Taxonomy" id="87229"/>
    <lineage>
        <taxon>Eukaryota</taxon>
        <taxon>Fungi</taxon>
        <taxon>Dikarya</taxon>
        <taxon>Ascomycota</taxon>
        <taxon>Pezizomycotina</taxon>
        <taxon>Leotiomycetes</taxon>
        <taxon>Helotiales</taxon>
        <taxon>Sclerotiniaceae</taxon>
        <taxon>Botrytis</taxon>
    </lineage>
</organism>
<keyword evidence="3" id="KW-1185">Reference proteome</keyword>
<reference evidence="2 3" key="1">
    <citation type="submission" date="2017-12" db="EMBL/GenBank/DDBJ databases">
        <title>Comparative genomics of Botrytis spp.</title>
        <authorList>
            <person name="Valero-Jimenez C.A."/>
            <person name="Tapia P."/>
            <person name="Veloso J."/>
            <person name="Silva-Moreno E."/>
            <person name="Staats M."/>
            <person name="Valdes J.H."/>
            <person name="Van Kan J.A.L."/>
        </authorList>
    </citation>
    <scope>NUCLEOTIDE SEQUENCE [LARGE SCALE GENOMIC DNA]</scope>
    <source>
        <strain evidence="2 3">MUCL3349</strain>
    </source>
</reference>
<accession>A0A4Z1KHE0</accession>
<dbReference type="PROSITE" id="PS50097">
    <property type="entry name" value="BTB"/>
    <property type="match status" value="1"/>
</dbReference>
<feature type="domain" description="BTB" evidence="1">
    <location>
        <begin position="13"/>
        <end position="78"/>
    </location>
</feature>
<dbReference type="Pfam" id="PF00651">
    <property type="entry name" value="BTB"/>
    <property type="match status" value="1"/>
</dbReference>
<name>A0A4Z1KHE0_9HELO</name>
<dbReference type="STRING" id="87229.A0A4Z1KHE0"/>
<dbReference type="SUPFAM" id="SSF54695">
    <property type="entry name" value="POZ domain"/>
    <property type="match status" value="1"/>
</dbReference>
<dbReference type="EMBL" id="PQXO01000729">
    <property type="protein sequence ID" value="TGO82934.1"/>
    <property type="molecule type" value="Genomic_DNA"/>
</dbReference>
<comment type="caution">
    <text evidence="2">The sequence shown here is derived from an EMBL/GenBank/DDBJ whole genome shotgun (WGS) entry which is preliminary data.</text>
</comment>
<dbReference type="CDD" id="cd18186">
    <property type="entry name" value="BTB_POZ_ZBTB_KLHL-like"/>
    <property type="match status" value="1"/>
</dbReference>
<sequence>MMAHLTASLLSNELVQIIVGPELKEFFVHKTLIRSTCDFFDKAFNGRFKEGIENKMHLPKDDPEIFEIFVNWMYSGHLRGGLRETMLIINIWIFAQKCQAITLKNCAMKALQDALGDERIGRFPLSNSEVAHIYENTTWGDELRVFAIAMLAWEIPFGDPEDAANLERIFNDVKSALEEVLEFTQEFGGKPVADPRVRGDQTTKLTSLMAIRIEIALNAKNSVGSTKIPRAMLNVLSPWANHDSTKMKKYIAPLPTSKRAPWETTLALQ</sequence>
<evidence type="ECO:0000259" key="1">
    <source>
        <dbReference type="PROSITE" id="PS50097"/>
    </source>
</evidence>
<dbReference type="PANTHER" id="PTHR47843:SF2">
    <property type="entry name" value="BTB DOMAIN-CONTAINING PROTEIN"/>
    <property type="match status" value="1"/>
</dbReference>
<dbReference type="Gene3D" id="3.30.710.10">
    <property type="entry name" value="Potassium Channel Kv1.1, Chain A"/>
    <property type="match status" value="1"/>
</dbReference>
<dbReference type="InterPro" id="IPR000210">
    <property type="entry name" value="BTB/POZ_dom"/>
</dbReference>
<evidence type="ECO:0000313" key="2">
    <source>
        <dbReference type="EMBL" id="TGO82934.1"/>
    </source>
</evidence>
<protein>
    <recommendedName>
        <fullName evidence="1">BTB domain-containing protein</fullName>
    </recommendedName>
</protein>
<dbReference type="PANTHER" id="PTHR47843">
    <property type="entry name" value="BTB DOMAIN-CONTAINING PROTEIN-RELATED"/>
    <property type="match status" value="1"/>
</dbReference>
<dbReference type="Proteomes" id="UP000297280">
    <property type="component" value="Unassembled WGS sequence"/>
</dbReference>
<dbReference type="AlphaFoldDB" id="A0A4Z1KHE0"/>
<gene>
    <name evidence="2" type="ORF">BPOR_0730g00010</name>
</gene>